<sequence length="266" mass="29759">MFSLPPPTSPSSSGSDQIPSDDIVVTEDGETLDLVLRFCYPVDEPPIDDLVLGIYALAATAKYELISAEARLRRLVHAQIEKDRYPLFIFNQCCEFRLEDEARLAARRFLDYPPPGTEPPAMLNHITALGYHYLLRYHGQCTTQVTSLLNESAPWLQPINQAKCQTLCGNCGSTSSALVQRYLSVVRSRLTIAPGRSDFARLYEAFASVEADLPMCHREFKAAGYSRTGVCGDKGSIFCPLIRTLAREMKRLIDEVGRNDMKSRVF</sequence>
<keyword evidence="3" id="KW-1185">Reference proteome</keyword>
<protein>
    <submittedName>
        <fullName evidence="2">Uncharacterized protein</fullName>
    </submittedName>
</protein>
<feature type="compositionally biased region" description="Low complexity" evidence="1">
    <location>
        <begin position="10"/>
        <end position="21"/>
    </location>
</feature>
<evidence type="ECO:0000313" key="2">
    <source>
        <dbReference type="EMBL" id="KAL0945606.1"/>
    </source>
</evidence>
<dbReference type="EMBL" id="JASNQZ010000017">
    <property type="protein sequence ID" value="KAL0945606.1"/>
    <property type="molecule type" value="Genomic_DNA"/>
</dbReference>
<reference evidence="3" key="1">
    <citation type="submission" date="2024-06" db="EMBL/GenBank/DDBJ databases">
        <title>Multi-omics analyses provide insights into the biosynthesis of the anticancer antibiotic pleurotin in Hohenbuehelia grisea.</title>
        <authorList>
            <person name="Weaver J.A."/>
            <person name="Alberti F."/>
        </authorList>
    </citation>
    <scope>NUCLEOTIDE SEQUENCE [LARGE SCALE GENOMIC DNA]</scope>
    <source>
        <strain evidence="3">T-177</strain>
    </source>
</reference>
<proteinExistence type="predicted"/>
<evidence type="ECO:0000256" key="1">
    <source>
        <dbReference type="SAM" id="MobiDB-lite"/>
    </source>
</evidence>
<name>A0ABR3IQM6_9AGAR</name>
<feature type="region of interest" description="Disordered" evidence="1">
    <location>
        <begin position="1"/>
        <end position="21"/>
    </location>
</feature>
<organism evidence="2 3">
    <name type="scientific">Hohenbuehelia grisea</name>
    <dbReference type="NCBI Taxonomy" id="104357"/>
    <lineage>
        <taxon>Eukaryota</taxon>
        <taxon>Fungi</taxon>
        <taxon>Dikarya</taxon>
        <taxon>Basidiomycota</taxon>
        <taxon>Agaricomycotina</taxon>
        <taxon>Agaricomycetes</taxon>
        <taxon>Agaricomycetidae</taxon>
        <taxon>Agaricales</taxon>
        <taxon>Pleurotineae</taxon>
        <taxon>Pleurotaceae</taxon>
        <taxon>Hohenbuehelia</taxon>
    </lineage>
</organism>
<dbReference type="Proteomes" id="UP001556367">
    <property type="component" value="Unassembled WGS sequence"/>
</dbReference>
<accession>A0ABR3IQM6</accession>
<comment type="caution">
    <text evidence="2">The sequence shown here is derived from an EMBL/GenBank/DDBJ whole genome shotgun (WGS) entry which is preliminary data.</text>
</comment>
<gene>
    <name evidence="2" type="ORF">HGRIS_014761</name>
</gene>
<evidence type="ECO:0000313" key="3">
    <source>
        <dbReference type="Proteomes" id="UP001556367"/>
    </source>
</evidence>